<keyword evidence="1" id="KW-0812">Transmembrane</keyword>
<dbReference type="InterPro" id="IPR047700">
    <property type="entry name" value="NrtS-like"/>
</dbReference>
<dbReference type="Proteomes" id="UP000236721">
    <property type="component" value="Unassembled WGS sequence"/>
</dbReference>
<dbReference type="EMBL" id="FNVG01000056">
    <property type="protein sequence ID" value="SEG75242.1"/>
    <property type="molecule type" value="Genomic_DNA"/>
</dbReference>
<evidence type="ECO:0000256" key="1">
    <source>
        <dbReference type="SAM" id="Phobius"/>
    </source>
</evidence>
<evidence type="ECO:0000313" key="2">
    <source>
        <dbReference type="EMBL" id="SEG75242.1"/>
    </source>
</evidence>
<feature type="transmembrane region" description="Helical" evidence="1">
    <location>
        <begin position="20"/>
        <end position="38"/>
    </location>
</feature>
<dbReference type="RefSeq" id="WP_167391015.1">
    <property type="nucleotide sequence ID" value="NZ_FNVG01000056.1"/>
</dbReference>
<dbReference type="AlphaFoldDB" id="A0A1H6CQI6"/>
<organism evidence="2 3">
    <name type="scientific">Vibrio hangzhouensis</name>
    <dbReference type="NCBI Taxonomy" id="462991"/>
    <lineage>
        <taxon>Bacteria</taxon>
        <taxon>Pseudomonadati</taxon>
        <taxon>Pseudomonadota</taxon>
        <taxon>Gammaproteobacteria</taxon>
        <taxon>Vibrionales</taxon>
        <taxon>Vibrionaceae</taxon>
        <taxon>Vibrio</taxon>
    </lineage>
</organism>
<keyword evidence="1" id="KW-1133">Transmembrane helix</keyword>
<gene>
    <name evidence="2" type="ORF">SAMN04488244_1564</name>
</gene>
<keyword evidence="3" id="KW-1185">Reference proteome</keyword>
<proteinExistence type="predicted"/>
<reference evidence="3" key="1">
    <citation type="submission" date="2016-10" db="EMBL/GenBank/DDBJ databases">
        <authorList>
            <person name="Varghese N."/>
            <person name="Submissions S."/>
        </authorList>
    </citation>
    <scope>NUCLEOTIDE SEQUENCE [LARGE SCALE GENOMIC DNA]</scope>
    <source>
        <strain evidence="3">CGMCC 1.7062</strain>
    </source>
</reference>
<protein>
    <submittedName>
        <fullName evidence="2">Uncharacterized protein</fullName>
    </submittedName>
</protein>
<dbReference type="NCBIfam" id="NF038050">
    <property type="entry name" value="NrtS"/>
    <property type="match status" value="1"/>
</dbReference>
<feature type="transmembrane region" description="Helical" evidence="1">
    <location>
        <begin position="53"/>
        <end position="72"/>
    </location>
</feature>
<keyword evidence="1" id="KW-0472">Membrane</keyword>
<sequence>MKCSHLARSYFRYARQHGIFYHSLKVSAVVGSILMLINHGDKLFDQAIESFDYLKICVTYLVPFIVSTYASINSAAKYNREGIHHD</sequence>
<evidence type="ECO:0000313" key="3">
    <source>
        <dbReference type="Proteomes" id="UP000236721"/>
    </source>
</evidence>
<name>A0A1H6CQI6_9VIBR</name>
<accession>A0A1H6CQI6</accession>